<comment type="caution">
    <text evidence="3">The sequence shown here is derived from an EMBL/GenBank/DDBJ whole genome shotgun (WGS) entry which is preliminary data.</text>
</comment>
<gene>
    <name evidence="3" type="ORF">CLO192961_LOCUS258257</name>
</gene>
<keyword evidence="1" id="KW-0812">Transmembrane</keyword>
<keyword evidence="2" id="KW-0732">Signal</keyword>
<proteinExistence type="predicted"/>
<keyword evidence="1" id="KW-1133">Transmembrane helix</keyword>
<feature type="chain" id="PRO_5045189835" evidence="2">
    <location>
        <begin position="17"/>
        <end position="234"/>
    </location>
</feature>
<feature type="transmembrane region" description="Helical" evidence="1">
    <location>
        <begin position="178"/>
        <end position="203"/>
    </location>
</feature>
<feature type="signal peptide" evidence="2">
    <location>
        <begin position="1"/>
        <end position="16"/>
    </location>
</feature>
<keyword evidence="4" id="KW-1185">Reference proteome</keyword>
<sequence>MRPVLLLSLGAALSLAAPTALVPSHGVQIDDSDLLRVREETSIHIDDSDLMKVRHVSSESEEPERPVHEGCILMHFFHAAPRYLSKSLSRIETVGANSRLLPVFWFNKKTGEEDGQAPATSLETTDVSESRHGGDVLYLADGEHQSWGRDRHNRHNRHNRHHRHHRHHRHRHPIIHTVMVWAHIISFLFLIGFTVIYLVSFVLRKTCDDSEEPEREKEQQRVYYDEKKALIEEV</sequence>
<dbReference type="Proteomes" id="UP000766486">
    <property type="component" value="Unassembled WGS sequence"/>
</dbReference>
<protein>
    <submittedName>
        <fullName evidence="3">Uncharacterized protein</fullName>
    </submittedName>
</protein>
<evidence type="ECO:0000256" key="1">
    <source>
        <dbReference type="SAM" id="Phobius"/>
    </source>
</evidence>
<name>A0ABY6UH43_BIOOC</name>
<organism evidence="3 4">
    <name type="scientific">Bionectria ochroleuca</name>
    <name type="common">Gliocladium roseum</name>
    <dbReference type="NCBI Taxonomy" id="29856"/>
    <lineage>
        <taxon>Eukaryota</taxon>
        <taxon>Fungi</taxon>
        <taxon>Dikarya</taxon>
        <taxon>Ascomycota</taxon>
        <taxon>Pezizomycotina</taxon>
        <taxon>Sordariomycetes</taxon>
        <taxon>Hypocreomycetidae</taxon>
        <taxon>Hypocreales</taxon>
        <taxon>Bionectriaceae</taxon>
        <taxon>Clonostachys</taxon>
    </lineage>
</organism>
<evidence type="ECO:0000313" key="4">
    <source>
        <dbReference type="Proteomes" id="UP000766486"/>
    </source>
</evidence>
<evidence type="ECO:0000313" key="3">
    <source>
        <dbReference type="EMBL" id="VUC29327.1"/>
    </source>
</evidence>
<reference evidence="3 4" key="1">
    <citation type="submission" date="2019-06" db="EMBL/GenBank/DDBJ databases">
        <authorList>
            <person name="Broberg M."/>
        </authorList>
    </citation>
    <scope>NUCLEOTIDE SEQUENCE [LARGE SCALE GENOMIC DNA]</scope>
</reference>
<keyword evidence="1" id="KW-0472">Membrane</keyword>
<evidence type="ECO:0000256" key="2">
    <source>
        <dbReference type="SAM" id="SignalP"/>
    </source>
</evidence>
<accession>A0ABY6UH43</accession>
<dbReference type="EMBL" id="CABFNS010000799">
    <property type="protein sequence ID" value="VUC29327.1"/>
    <property type="molecule type" value="Genomic_DNA"/>
</dbReference>